<feature type="region of interest" description="Disordered" evidence="1">
    <location>
        <begin position="36"/>
        <end position="59"/>
    </location>
</feature>
<feature type="compositionally biased region" description="Pro residues" evidence="1">
    <location>
        <begin position="45"/>
        <end position="59"/>
    </location>
</feature>
<evidence type="ECO:0000313" key="3">
    <source>
        <dbReference type="Proteomes" id="UP000542342"/>
    </source>
</evidence>
<proteinExistence type="predicted"/>
<dbReference type="Proteomes" id="UP000542342">
    <property type="component" value="Unassembled WGS sequence"/>
</dbReference>
<dbReference type="AlphaFoldDB" id="A0A7V8VFJ8"/>
<dbReference type="RefSeq" id="WP_194538858.1">
    <property type="nucleotide sequence ID" value="NZ_JACEFB010000010.1"/>
</dbReference>
<sequence>MMSVWRWHLLLMLAIIWLGAGCTHVRPVGPFAARWSIPSSQASSPPSPVTVPAPRPTPPMNLVAADDVLPDNPYAAVAKLKSELEADRRHLPDPPRTAEISRIRGPLR</sequence>
<gene>
    <name evidence="2" type="ORF">H0921_13130</name>
</gene>
<name>A0A7V8VFJ8_9BACT</name>
<comment type="caution">
    <text evidence="2">The sequence shown here is derived from an EMBL/GenBank/DDBJ whole genome shotgun (WGS) entry which is preliminary data.</text>
</comment>
<accession>A0A7V8VFJ8</accession>
<dbReference type="PROSITE" id="PS51257">
    <property type="entry name" value="PROKAR_LIPOPROTEIN"/>
    <property type="match status" value="1"/>
</dbReference>
<reference evidence="2 3" key="1">
    <citation type="submission" date="2020-07" db="EMBL/GenBank/DDBJ databases">
        <title>Thermogemmata thermophila gen. nov., sp. nov., a novel moderate thermophilic planctomycete from a Kamchatka hot spring.</title>
        <authorList>
            <person name="Elcheninov A.G."/>
            <person name="Podosokorskaya O.A."/>
            <person name="Kovaleva O.L."/>
            <person name="Novikov A."/>
            <person name="Bonch-Osmolovskaya E.A."/>
            <person name="Toshchakov S.V."/>
            <person name="Kublanov I.V."/>
        </authorList>
    </citation>
    <scope>NUCLEOTIDE SEQUENCE [LARGE SCALE GENOMIC DNA]</scope>
    <source>
        <strain evidence="2 3">2918</strain>
    </source>
</reference>
<evidence type="ECO:0000313" key="2">
    <source>
        <dbReference type="EMBL" id="MBA2227099.1"/>
    </source>
</evidence>
<protein>
    <submittedName>
        <fullName evidence="2">Uncharacterized protein</fullName>
    </submittedName>
</protein>
<keyword evidence="3" id="KW-1185">Reference proteome</keyword>
<feature type="region of interest" description="Disordered" evidence="1">
    <location>
        <begin position="85"/>
        <end position="108"/>
    </location>
</feature>
<evidence type="ECO:0000256" key="1">
    <source>
        <dbReference type="SAM" id="MobiDB-lite"/>
    </source>
</evidence>
<dbReference type="EMBL" id="JACEFB010000010">
    <property type="protein sequence ID" value="MBA2227099.1"/>
    <property type="molecule type" value="Genomic_DNA"/>
</dbReference>
<organism evidence="2 3">
    <name type="scientific">Thermogemmata fonticola</name>
    <dbReference type="NCBI Taxonomy" id="2755323"/>
    <lineage>
        <taxon>Bacteria</taxon>
        <taxon>Pseudomonadati</taxon>
        <taxon>Planctomycetota</taxon>
        <taxon>Planctomycetia</taxon>
        <taxon>Gemmatales</taxon>
        <taxon>Gemmataceae</taxon>
        <taxon>Thermogemmata</taxon>
    </lineage>
</organism>